<dbReference type="Proteomes" id="UP000601435">
    <property type="component" value="Unassembled WGS sequence"/>
</dbReference>
<reference evidence="1" key="1">
    <citation type="submission" date="2021-02" db="EMBL/GenBank/DDBJ databases">
        <authorList>
            <person name="Dougan E. K."/>
            <person name="Rhodes N."/>
            <person name="Thang M."/>
            <person name="Chan C."/>
        </authorList>
    </citation>
    <scope>NUCLEOTIDE SEQUENCE</scope>
</reference>
<sequence>MICPAGNTNPDYVMKWAEPYCYCPAPEAVPAAYIEDEEPGTFRCAPGYVGRPTLFCGESPQCQQEPALTGCVSPDVCHVEPFIDDDDRPGMVRGVVAFGPAEVEGVIDEEHVDGYDILLADECGQALPLPALATVPRRALPAAGGCCETRSYQVAVEADLTDARLNGRTATVLVAISGLLHGKVINITDVAGQASTTNKVTVTGAARAAHTVPVVSMWLIAFAAVQLHRSSV</sequence>
<dbReference type="EMBL" id="CAJNJA010020461">
    <property type="protein sequence ID" value="CAE7460296.1"/>
    <property type="molecule type" value="Genomic_DNA"/>
</dbReference>
<accession>A0A812RYC3</accession>
<proteinExistence type="predicted"/>
<protein>
    <submittedName>
        <fullName evidence="1">Uncharacterized protein</fullName>
    </submittedName>
</protein>
<dbReference type="AlphaFoldDB" id="A0A812RYC3"/>
<comment type="caution">
    <text evidence="1">The sequence shown here is derived from an EMBL/GenBank/DDBJ whole genome shotgun (WGS) entry which is preliminary data.</text>
</comment>
<organism evidence="1 2">
    <name type="scientific">Symbiodinium necroappetens</name>
    <dbReference type="NCBI Taxonomy" id="1628268"/>
    <lineage>
        <taxon>Eukaryota</taxon>
        <taxon>Sar</taxon>
        <taxon>Alveolata</taxon>
        <taxon>Dinophyceae</taxon>
        <taxon>Suessiales</taxon>
        <taxon>Symbiodiniaceae</taxon>
        <taxon>Symbiodinium</taxon>
    </lineage>
</organism>
<keyword evidence="2" id="KW-1185">Reference proteome</keyword>
<dbReference type="OrthoDB" id="416180at2759"/>
<name>A0A812RYC3_9DINO</name>
<evidence type="ECO:0000313" key="1">
    <source>
        <dbReference type="EMBL" id="CAE7460296.1"/>
    </source>
</evidence>
<evidence type="ECO:0000313" key="2">
    <source>
        <dbReference type="Proteomes" id="UP000601435"/>
    </source>
</evidence>
<gene>
    <name evidence="1" type="ORF">SNEC2469_LOCUS12863</name>
</gene>